<gene>
    <name evidence="11" type="ORF">PIBRA_LOCUS7444</name>
</gene>
<dbReference type="PANTHER" id="PTHR21092">
    <property type="entry name" value="NICASTRIN"/>
    <property type="match status" value="1"/>
</dbReference>
<evidence type="ECO:0000256" key="9">
    <source>
        <dbReference type="ARBA" id="ARBA00023180"/>
    </source>
</evidence>
<keyword evidence="7" id="KW-1133">Transmembrane helix</keyword>
<dbReference type="Pfam" id="PF05450">
    <property type="entry name" value="Nicastrin"/>
    <property type="match status" value="1"/>
</dbReference>
<keyword evidence="12" id="KW-1185">Reference proteome</keyword>
<keyword evidence="5" id="KW-0732">Signal</keyword>
<evidence type="ECO:0000256" key="7">
    <source>
        <dbReference type="ARBA" id="ARBA00022989"/>
    </source>
</evidence>
<evidence type="ECO:0000259" key="10">
    <source>
        <dbReference type="Pfam" id="PF18266"/>
    </source>
</evidence>
<dbReference type="InterPro" id="IPR008710">
    <property type="entry name" value="Nicastrin"/>
</dbReference>
<protein>
    <recommendedName>
        <fullName evidence="3">Nicastrin</fullName>
    </recommendedName>
</protein>
<name>A0A9P0XAJ0_PIEBR</name>
<dbReference type="GO" id="GO:0007219">
    <property type="term" value="P:Notch signaling pathway"/>
    <property type="evidence" value="ECO:0007669"/>
    <property type="project" value="UniProtKB-KW"/>
</dbReference>
<comment type="subcellular location">
    <subcellularLocation>
        <location evidence="1">Membrane</location>
        <topology evidence="1">Single-pass type I membrane protein</topology>
    </subcellularLocation>
</comment>
<dbReference type="SUPFAM" id="SSF53187">
    <property type="entry name" value="Zn-dependent exopeptidases"/>
    <property type="match status" value="1"/>
</dbReference>
<feature type="domain" description="Nicastrin small lobe" evidence="10">
    <location>
        <begin position="36"/>
        <end position="206"/>
    </location>
</feature>
<dbReference type="Gene3D" id="3.40.630.10">
    <property type="entry name" value="Zn peptidases"/>
    <property type="match status" value="1"/>
</dbReference>
<reference evidence="11" key="1">
    <citation type="submission" date="2022-05" db="EMBL/GenBank/DDBJ databases">
        <authorList>
            <person name="Okamura Y."/>
        </authorList>
    </citation>
    <scope>NUCLEOTIDE SEQUENCE</scope>
</reference>
<evidence type="ECO:0000313" key="12">
    <source>
        <dbReference type="Proteomes" id="UP001152562"/>
    </source>
</evidence>
<dbReference type="PANTHER" id="PTHR21092:SF0">
    <property type="entry name" value="NICASTRIN"/>
    <property type="match status" value="1"/>
</dbReference>
<dbReference type="EMBL" id="CALOZG010000011">
    <property type="protein sequence ID" value="CAH4030840.1"/>
    <property type="molecule type" value="Genomic_DNA"/>
</dbReference>
<dbReference type="Pfam" id="PF18266">
    <property type="entry name" value="Ncstrn_small"/>
    <property type="match status" value="1"/>
</dbReference>
<evidence type="ECO:0000256" key="6">
    <source>
        <dbReference type="ARBA" id="ARBA00022976"/>
    </source>
</evidence>
<dbReference type="Proteomes" id="UP001152562">
    <property type="component" value="Unassembled WGS sequence"/>
</dbReference>
<keyword evidence="4" id="KW-0812">Transmembrane</keyword>
<evidence type="ECO:0000313" key="11">
    <source>
        <dbReference type="EMBL" id="CAH4030840.1"/>
    </source>
</evidence>
<keyword evidence="6" id="KW-0914">Notch signaling pathway</keyword>
<evidence type="ECO:0000256" key="5">
    <source>
        <dbReference type="ARBA" id="ARBA00022729"/>
    </source>
</evidence>
<dbReference type="GO" id="GO:0016485">
    <property type="term" value="P:protein processing"/>
    <property type="evidence" value="ECO:0007669"/>
    <property type="project" value="InterPro"/>
</dbReference>
<evidence type="ECO:0000256" key="2">
    <source>
        <dbReference type="ARBA" id="ARBA00007717"/>
    </source>
</evidence>
<dbReference type="GO" id="GO:0005886">
    <property type="term" value="C:plasma membrane"/>
    <property type="evidence" value="ECO:0007669"/>
    <property type="project" value="UniProtKB-ARBA"/>
</dbReference>
<evidence type="ECO:0000256" key="8">
    <source>
        <dbReference type="ARBA" id="ARBA00023136"/>
    </source>
</evidence>
<evidence type="ECO:0000256" key="4">
    <source>
        <dbReference type="ARBA" id="ARBA00022692"/>
    </source>
</evidence>
<dbReference type="InterPro" id="IPR041084">
    <property type="entry name" value="Ncstrn_small"/>
</dbReference>
<dbReference type="AlphaFoldDB" id="A0A9P0XAJ0"/>
<accession>A0A9P0XAJ0</accession>
<keyword evidence="8" id="KW-0472">Membrane</keyword>
<dbReference type="GO" id="GO:0007220">
    <property type="term" value="P:Notch receptor processing"/>
    <property type="evidence" value="ECO:0007669"/>
    <property type="project" value="TreeGrafter"/>
</dbReference>
<comment type="similarity">
    <text evidence="2">Belongs to the nicastrin family.</text>
</comment>
<comment type="caution">
    <text evidence="11">The sequence shown here is derived from an EMBL/GenBank/DDBJ whole genome shotgun (WGS) entry which is preliminary data.</text>
</comment>
<proteinExistence type="inferred from homology"/>
<evidence type="ECO:0000256" key="1">
    <source>
        <dbReference type="ARBA" id="ARBA00004479"/>
    </source>
</evidence>
<organism evidence="11 12">
    <name type="scientific">Pieris brassicae</name>
    <name type="common">White butterfly</name>
    <name type="synonym">Large white butterfly</name>
    <dbReference type="NCBI Taxonomy" id="7116"/>
    <lineage>
        <taxon>Eukaryota</taxon>
        <taxon>Metazoa</taxon>
        <taxon>Ecdysozoa</taxon>
        <taxon>Arthropoda</taxon>
        <taxon>Hexapoda</taxon>
        <taxon>Insecta</taxon>
        <taxon>Pterygota</taxon>
        <taxon>Neoptera</taxon>
        <taxon>Endopterygota</taxon>
        <taxon>Lepidoptera</taxon>
        <taxon>Glossata</taxon>
        <taxon>Ditrysia</taxon>
        <taxon>Papilionoidea</taxon>
        <taxon>Pieridae</taxon>
        <taxon>Pierinae</taxon>
        <taxon>Pieris</taxon>
    </lineage>
</organism>
<keyword evidence="9" id="KW-0325">Glycoprotein</keyword>
<evidence type="ECO:0000256" key="3">
    <source>
        <dbReference type="ARBA" id="ARBA00015303"/>
    </source>
</evidence>
<sequence length="703" mass="76861">MNFYYAFIVCVTYLTQVSQCERLHGQIYSSIEGSAACFRRLNGTHQMGCSSSDGGAVGIVQMIKDVEDAQWIIKNSTSGPYIAVVSTSLFQSVINMLIDDPSNVAGVLLYDNATMRPSSFSQESKCPNEYSAAPGSTCSSSGDTVWNTKGTGLLRKDIPFPIFFVPDSKADEIDKIEKCYNRYNLDKNNQVGVPLCSVQLHSFMYAAVNSAVCLRRSASSAFLTPTKVCDPLGDYNVYYSLFPRAQENETDRKPVTFVTARIDSASLFDGVAPGTASSVVGMVTLISTAATLSKMIPVADEKLYANNILWTLFNGESFDYIGSQRVAYDISRGSWPPVNPLSLSDIKLHVEIGQLGGSLDLFKDNVTWPLYAFTGNMLAEEIIEFLNDMTQTGNLTVSPILTSNLPPSSLHSFKRILNVTDMPELLLVDHRETFANMYYESALDMSDTIDYVYHNLTVGTNGEFIPTSDLLSKGNMTDKEPQVKISRVANALAQTLYKRVTGIPFVGVVDTSAHMVDEMLQCFLQTPSCRLLRAADFMSADHNTADRPASLYVGVATWASTPAVYAGHLLALLTGVHLGSNKTVCDELSEPGFSYYYLRGWNNTGVCVQTTMNFSQAVSPAFIKSDYDFTSNEFSTWTESVWQTMWARVFVTAGGSGAKLAGVTGALATIIAAFITYWLSVNSAVIFATSLDAPNPILRTVNC</sequence>